<gene>
    <name evidence="2" type="ORF">AVDCRST_MAG58-4135</name>
</gene>
<accession>A0A6J4RCH3</accession>
<reference evidence="2" key="1">
    <citation type="submission" date="2020-02" db="EMBL/GenBank/DDBJ databases">
        <authorList>
            <person name="Meier V. D."/>
        </authorList>
    </citation>
    <scope>NUCLEOTIDE SEQUENCE</scope>
    <source>
        <strain evidence="2">AVDCRST_MAG58</strain>
    </source>
</reference>
<dbReference type="PANTHER" id="PTHR28208:SF3">
    <property type="entry name" value="PHOSPHATIDATE PHOSPHATASE APP1"/>
    <property type="match status" value="1"/>
</dbReference>
<dbReference type="InterPro" id="IPR019236">
    <property type="entry name" value="APP1_cat"/>
</dbReference>
<evidence type="ECO:0000259" key="1">
    <source>
        <dbReference type="Pfam" id="PF09949"/>
    </source>
</evidence>
<dbReference type="Pfam" id="PF09949">
    <property type="entry name" value="APP1_cat"/>
    <property type="match status" value="1"/>
</dbReference>
<evidence type="ECO:0000313" key="2">
    <source>
        <dbReference type="EMBL" id="CAA9470168.1"/>
    </source>
</evidence>
<dbReference type="GO" id="GO:0008195">
    <property type="term" value="F:phosphatidate phosphatase activity"/>
    <property type="evidence" value="ECO:0007669"/>
    <property type="project" value="InterPro"/>
</dbReference>
<dbReference type="EMBL" id="CADCVF010000081">
    <property type="protein sequence ID" value="CAA9470168.1"/>
    <property type="molecule type" value="Genomic_DNA"/>
</dbReference>
<organism evidence="2">
    <name type="scientific">uncultured Rubrobacteraceae bacterium</name>
    <dbReference type="NCBI Taxonomy" id="349277"/>
    <lineage>
        <taxon>Bacteria</taxon>
        <taxon>Bacillati</taxon>
        <taxon>Actinomycetota</taxon>
        <taxon>Rubrobacteria</taxon>
        <taxon>Rubrobacterales</taxon>
        <taxon>Rubrobacteraceae</taxon>
        <taxon>environmental samples</taxon>
    </lineage>
</organism>
<proteinExistence type="predicted"/>
<feature type="domain" description="Phosphatidate phosphatase APP1 catalytic" evidence="1">
    <location>
        <begin position="159"/>
        <end position="310"/>
    </location>
</feature>
<name>A0A6J4RCH3_9ACTN</name>
<protein>
    <recommendedName>
        <fullName evidence="1">Phosphatidate phosphatase APP1 catalytic domain-containing protein</fullName>
    </recommendedName>
</protein>
<dbReference type="PANTHER" id="PTHR28208">
    <property type="entry name" value="PHOSPHATIDATE PHOSPHATASE APP1"/>
    <property type="match status" value="1"/>
</dbReference>
<sequence length="369" mass="41066">MIDLRRTALVVGRAIEERFDAFTFRLKRRFGLLDPFEILPYRGYGTTRELFLKGRVLEEAGISRPGRDDTVWKNIINMARRFASDEVAGARVRATFEGLQVETTADVEGFFEVRFRLAEPLDGPGGWYQVQLELLSPPSPGGGRVRSKAQVLVPQAAQFGVISDLDDTVLRSNATSVLRMAWIVVRNNAHTRLPFEGVAAFYRALRLGADGRVSNPIFYVSSSPWNIYDMLVDFLNVHGVPHGPLFLKDWSLSVLGKHRDYKIGVIRSLLRTYENLPFVLIGDSGEEDPEIYLQAVREHQGRIKAIYIRDVTSVERDAEVRAMANEARMLGTEMVTVPDTTAAAEHAASMGLIAPDAIAAVRAESAAGF</sequence>
<dbReference type="InterPro" id="IPR052935">
    <property type="entry name" value="Mg2+_PAP"/>
</dbReference>
<dbReference type="AlphaFoldDB" id="A0A6J4RCH3"/>